<dbReference type="Pfam" id="PF08277">
    <property type="entry name" value="PAN_3"/>
    <property type="match status" value="1"/>
</dbReference>
<dbReference type="AGR" id="WB:WBGene00013527"/>
<gene>
    <name evidence="3" type="ORF">CELE_Y73F8A.22</name>
    <name evidence="3 5" type="ORF">Y73F8A.22</name>
</gene>
<dbReference type="FunCoup" id="Q9NA50">
    <property type="interactions" value="1522"/>
</dbReference>
<organism evidence="3 4">
    <name type="scientific">Caenorhabditis elegans</name>
    <dbReference type="NCBI Taxonomy" id="6239"/>
    <lineage>
        <taxon>Eukaryota</taxon>
        <taxon>Metazoa</taxon>
        <taxon>Ecdysozoa</taxon>
        <taxon>Nematoda</taxon>
        <taxon>Chromadorea</taxon>
        <taxon>Rhabditida</taxon>
        <taxon>Rhabditina</taxon>
        <taxon>Rhabditomorpha</taxon>
        <taxon>Rhabditoidea</taxon>
        <taxon>Rhabditidae</taxon>
        <taxon>Peloderinae</taxon>
        <taxon>Caenorhabditis</taxon>
    </lineage>
</organism>
<keyword evidence="4" id="KW-1185">Reference proteome</keyword>
<dbReference type="SMART" id="SM00605">
    <property type="entry name" value="CW"/>
    <property type="match status" value="1"/>
</dbReference>
<dbReference type="SMR" id="Q9NA50"/>
<dbReference type="OrthoDB" id="5873481at2759"/>
<dbReference type="InParanoid" id="Q9NA50"/>
<evidence type="ECO:0000313" key="5">
    <source>
        <dbReference type="WormBase" id="Y73F8A.22"/>
    </source>
</evidence>
<dbReference type="eggNOG" id="ENOG502TI49">
    <property type="taxonomic scope" value="Eukaryota"/>
</dbReference>
<dbReference type="EMBL" id="BX284604">
    <property type="protein sequence ID" value="CAB60550.1"/>
    <property type="molecule type" value="Genomic_DNA"/>
</dbReference>
<dbReference type="Proteomes" id="UP000001940">
    <property type="component" value="Chromosome IV"/>
</dbReference>
<feature type="domain" description="PAN-3" evidence="2">
    <location>
        <begin position="2"/>
        <end position="127"/>
    </location>
</feature>
<dbReference type="PANTHER" id="PTHR47629:SF8">
    <property type="entry name" value="PAN-3 DOMAIN-CONTAINING PROTEIN"/>
    <property type="match status" value="1"/>
</dbReference>
<proteinExistence type="predicted"/>
<feature type="chain" id="PRO_5004330428" evidence="1">
    <location>
        <begin position="20"/>
        <end position="305"/>
    </location>
</feature>
<keyword evidence="1" id="KW-0732">Signal</keyword>
<accession>Q9NA50</accession>
<dbReference type="Bgee" id="WBGene00013527">
    <property type="expression patterns" value="Expressed in adult organism"/>
</dbReference>
<evidence type="ECO:0000259" key="2">
    <source>
        <dbReference type="SMART" id="SM00605"/>
    </source>
</evidence>
<feature type="signal peptide" evidence="1">
    <location>
        <begin position="1"/>
        <end position="19"/>
    </location>
</feature>
<dbReference type="WormBase" id="Y73F8A.22">
    <property type="protein sequence ID" value="CE24656"/>
    <property type="gene ID" value="WBGene00013527"/>
</dbReference>
<evidence type="ECO:0000256" key="1">
    <source>
        <dbReference type="SAM" id="SignalP"/>
    </source>
</evidence>
<dbReference type="PhylomeDB" id="Q9NA50"/>
<dbReference type="CTD" id="190682"/>
<dbReference type="HOGENOM" id="CLU_045736_0_0_1"/>
<dbReference type="UCSC" id="Y73F8A.22">
    <property type="organism name" value="c. elegans"/>
</dbReference>
<evidence type="ECO:0000313" key="3">
    <source>
        <dbReference type="EMBL" id="CAB60550.1"/>
    </source>
</evidence>
<name>Q9NA50_CAEEL</name>
<reference evidence="3 4" key="1">
    <citation type="journal article" date="1998" name="Science">
        <title>Genome sequence of the nematode C. elegans: a platform for investigating biology.</title>
        <authorList>
            <consortium name="The C. elegans sequencing consortium"/>
            <person name="Sulson J.E."/>
            <person name="Waterston R."/>
        </authorList>
    </citation>
    <scope>NUCLEOTIDE SEQUENCE [LARGE SCALE GENOMIC DNA]</scope>
    <source>
        <strain evidence="3 4">Bristol N2</strain>
    </source>
</reference>
<sequence>MHLSTGFLVLLTALCHVDSLNVNTKLVLIWGSPNDTEISETYSGSWDECLQKCYCDVTCVVIFRTSAGGEIYKIGTPFSVQKIIGAGGNIVGIKRTQEGCSGTFPRPMFGQTTVTESFTSEKIVYNYTISEIENDDLTEWKFDFKYFVQCDEESFASIRGDIAVCISIRTFSGPFCQNRAAGVALCTEGNGLVITGAYAYAEGYTIGDYLTKKSNSALLPTRYSNMYFWIDGIRSSSAQYNMSDPTLNGITCFNWGPNSQEGVLNTCAFIEGTSIVRYWDCDATENGNSYCLRGAVCRIKPVSHT</sequence>
<protein>
    <submittedName>
        <fullName evidence="3">PAN-3 domain-containing protein</fullName>
    </submittedName>
</protein>
<dbReference type="PANTHER" id="PTHR47629">
    <property type="entry name" value="C-TYPE LECTIN-RELATED"/>
    <property type="match status" value="1"/>
</dbReference>
<dbReference type="InterPro" id="IPR006583">
    <property type="entry name" value="PAN-3_domain"/>
</dbReference>
<dbReference type="RefSeq" id="NP_502857.1">
    <property type="nucleotide sequence ID" value="NM_070456.1"/>
</dbReference>
<dbReference type="GeneID" id="190682"/>
<dbReference type="AlphaFoldDB" id="Q9NA50"/>
<dbReference type="OMA" id="CISIRTF"/>
<dbReference type="KEGG" id="cel:CELE_Y73F8A.22"/>
<evidence type="ECO:0000313" key="4">
    <source>
        <dbReference type="Proteomes" id="UP000001940"/>
    </source>
</evidence>
<dbReference type="PaxDb" id="6239-Y73F8A.22"/>